<dbReference type="Pfam" id="PF21448">
    <property type="entry name" value="DNMK"/>
    <property type="match status" value="1"/>
</dbReference>
<dbReference type="GeneID" id="40085785"/>
<dbReference type="OrthoDB" id="9152at10239"/>
<keyword evidence="1" id="KW-0808">Transferase</keyword>
<evidence type="ECO:0000313" key="2">
    <source>
        <dbReference type="Proteomes" id="UP000224101"/>
    </source>
</evidence>
<dbReference type="Proteomes" id="UP000224101">
    <property type="component" value="Segment"/>
</dbReference>
<keyword evidence="2" id="KW-1185">Reference proteome</keyword>
<dbReference type="Gene3D" id="3.40.50.300">
    <property type="entry name" value="P-loop containing nucleotide triphosphate hydrolases"/>
    <property type="match status" value="1"/>
</dbReference>
<dbReference type="InterPro" id="IPR027417">
    <property type="entry name" value="P-loop_NTPase"/>
</dbReference>
<evidence type="ECO:0000313" key="1">
    <source>
        <dbReference type="EMBL" id="ASD50379.1"/>
    </source>
</evidence>
<name>A0A218M2W7_9CAUD</name>
<dbReference type="EMBL" id="KY979132">
    <property type="protein sequence ID" value="ASD50379.1"/>
    <property type="molecule type" value="Genomic_DNA"/>
</dbReference>
<proteinExistence type="predicted"/>
<dbReference type="InterPro" id="IPR048444">
    <property type="entry name" value="DNMK"/>
</dbReference>
<protein>
    <submittedName>
        <fullName evidence="1">Putative deoxynucleotide monophosphate kinase</fullName>
    </submittedName>
</protein>
<keyword evidence="1" id="KW-0418">Kinase</keyword>
<sequence>MYFPSTRPFINVPVIGITGRKQSGKNWFADQLASRIHQFGYESAQVSFAAPLKLACHSIFGWNLCDMESERFKSTVDPRIGKTPRQVLQLIGTEFGRQMICDTLWVDIAREAIKSNHRAGKISIVTDLRFDNEAALIKELGGKILRVVRPDQAPATDTHVSEAGITCAVDAEYVNDVDSQDINARVAAEEAAILTLLGL</sequence>
<dbReference type="RefSeq" id="YP_009609700.1">
    <property type="nucleotide sequence ID" value="NC_041997.1"/>
</dbReference>
<organism evidence="1 2">
    <name type="scientific">Acidovorax phage ACP17</name>
    <dbReference type="NCBI Taxonomy" id="2010329"/>
    <lineage>
        <taxon>Viruses</taxon>
        <taxon>Duplodnaviria</taxon>
        <taxon>Heunggongvirae</taxon>
        <taxon>Uroviricota</taxon>
        <taxon>Caudoviricetes</taxon>
        <taxon>Busanvirus</taxon>
        <taxon>Busanvirus ACP17</taxon>
    </lineage>
</organism>
<accession>A0A218M2W7</accession>
<reference evidence="1 2" key="1">
    <citation type="submission" date="2017-08" db="EMBL/GenBank/DDBJ databases">
        <title>Characterization and complete genome sequence of novel bacteriophage infecting the causal agent of bacterial fruit blotch, Acidovorax citrulli.</title>
        <authorList>
            <person name="Midani A.R."/>
            <person name="Park S.-H."/>
            <person name="Choi T.-J."/>
        </authorList>
    </citation>
    <scope>NUCLEOTIDE SEQUENCE [LARGE SCALE GENOMIC DNA]</scope>
</reference>
<dbReference type="GO" id="GO:0016301">
    <property type="term" value="F:kinase activity"/>
    <property type="evidence" value="ECO:0007669"/>
    <property type="project" value="UniProtKB-KW"/>
</dbReference>
<dbReference type="KEGG" id="vg:40085785"/>